<dbReference type="OrthoDB" id="9796523at2"/>
<reference evidence="1 2" key="1">
    <citation type="submission" date="2018-11" db="EMBL/GenBank/DDBJ databases">
        <title>Flavobacterium sp. nov., YIM 102701-2 draft genome.</title>
        <authorList>
            <person name="Li G."/>
            <person name="Jiang Y."/>
        </authorList>
    </citation>
    <scope>NUCLEOTIDE SEQUENCE [LARGE SCALE GENOMIC DNA]</scope>
    <source>
        <strain evidence="1 2">YIM 102701-2</strain>
    </source>
</reference>
<name>A0A3P3VYF6_9FLAO</name>
<gene>
    <name evidence="1" type="ORF">EG240_15320</name>
</gene>
<comment type="caution">
    <text evidence="1">The sequence shown here is derived from an EMBL/GenBank/DDBJ whole genome shotgun (WGS) entry which is preliminary data.</text>
</comment>
<dbReference type="Proteomes" id="UP000275719">
    <property type="component" value="Unassembled WGS sequence"/>
</dbReference>
<proteinExistence type="predicted"/>
<dbReference type="InterPro" id="IPR025591">
    <property type="entry name" value="RloB"/>
</dbReference>
<dbReference type="AlphaFoldDB" id="A0A3P3VYF6"/>
<dbReference type="Pfam" id="PF13707">
    <property type="entry name" value="RloB"/>
    <property type="match status" value="1"/>
</dbReference>
<evidence type="ECO:0000313" key="2">
    <source>
        <dbReference type="Proteomes" id="UP000275719"/>
    </source>
</evidence>
<organism evidence="1 2">
    <name type="scientific">Paenimyroides tangerinum</name>
    <dbReference type="NCBI Taxonomy" id="2488728"/>
    <lineage>
        <taxon>Bacteria</taxon>
        <taxon>Pseudomonadati</taxon>
        <taxon>Bacteroidota</taxon>
        <taxon>Flavobacteriia</taxon>
        <taxon>Flavobacteriales</taxon>
        <taxon>Flavobacteriaceae</taxon>
        <taxon>Paenimyroides</taxon>
    </lineage>
</organism>
<sequence>MRMKDKRAEQNADKIRHKELLKANRRKGISFERPEPVLSEKPTILIVCEGKNTEPSYFTQFRLSSATIKPVGEGYNTISLVNRAKQIADDGNYEQVWCVFDKDDFSNTDFDNAIILAESYGFGVAYSNQAFEYWLILHFNDHQGGGMNRNLYNDKLNQLIKPYKLKYDGLKTKIITEDFFQLLDGVDQKTGKERKLLAIERAKRNYNSFNHVNPSIEESTTTVFKLVSELLKYL</sequence>
<evidence type="ECO:0000313" key="1">
    <source>
        <dbReference type="EMBL" id="RRJ87347.1"/>
    </source>
</evidence>
<dbReference type="EMBL" id="RQVQ01000058">
    <property type="protein sequence ID" value="RRJ87347.1"/>
    <property type="molecule type" value="Genomic_DNA"/>
</dbReference>
<protein>
    <submittedName>
        <fullName evidence="1">RloB domain-containing protein</fullName>
    </submittedName>
</protein>
<accession>A0A3P3VYF6</accession>
<keyword evidence="2" id="KW-1185">Reference proteome</keyword>